<dbReference type="STRING" id="490622.A0A395NKK9"/>
<dbReference type="GO" id="GO:0016740">
    <property type="term" value="F:transferase activity"/>
    <property type="evidence" value="ECO:0007669"/>
    <property type="project" value="UniProtKB-KW"/>
</dbReference>
<dbReference type="Pfam" id="PF02458">
    <property type="entry name" value="Transferase"/>
    <property type="match status" value="1"/>
</dbReference>
<dbReference type="PANTHER" id="PTHR43439:SF2">
    <property type="entry name" value="ENZYME, PUTATIVE (JCVI)-RELATED"/>
    <property type="match status" value="1"/>
</dbReference>
<comment type="caution">
    <text evidence="5">The sequence shown here is derived from an EMBL/GenBank/DDBJ whole genome shotgun (WGS) entry which is preliminary data.</text>
</comment>
<sequence length="1146" mass="126730">MTPLFDYGKRLLPQILDDLALSEPDRIVYSVAKCSDISQGFQKVSARALAKAVDKTAWWLHNQVGKSTVLEAVGYIGPHDLRYVLLTYACIKAGYKVLFLSPKNSTAGALAVLEAAKCNIWVQPHGQPRLPLLEELLHQRHMNLLDLPSANDLLDAETTEPYLYNKTFHEAAQEPVCVLHTSGSTGLPKPIEWSHALIGTMDAVRLLPPTEGDNGMLPWTSDWKDGDRLYSSFPMSHGAGILMDIIIPSLYRLHCVMGPEGVIPNVSLVDSLADYGEIDIWSMVPSLVDELGETPDVLAKFKSSKFICASGGPVSPTSASKVNEVIRVLNLTGTTEGLFIGNLVVQQEDWLYFAFHPYSGFDFREVEPGVYEHWVQRNQHWALFQGIFHTFPSLDEINLKDLYIKHPSKPNLWAYKGRSDDIIVLSNGIKISPLDTEAFITTHSSINGCLMVGTGKPQVGLLIELKDPSTANQELYDSIWLTVEEANAMSLDKDQLRRDFIMFAEADKPFVRTDKGTVKRQATMKLYAGYIDKFYSIQLGDLDMSLSMKVDITSIDSVISAVRQIFSSLSPAFEDISVDANLFSLGLDSLLVVQAMRTLRAAMGLKELLGPLGPRHLYANPTIAKLSSALAKLAETSRASNGNGAALDERSAKMREILSRYDSSQSLKLNGFDMLMPNVYIQMLYYIPLRKGVSFSQAFTVLQRGLARTFALLPALDAQIAPCPEDEAGYKKGQLRMVFPVFQDGDPTGYSPNLRQLLYKDLSHTLPSFEELRNAGFTCSAFRDDLVLAAPRFAPYPVDVTIAQANFVKGGCLLAVGFHHTCLDGAGALTAARAWGESCKYVEGDTSATCGWLDPDSMNHGMLQALWKHEGYARPVQEIDPAVWEYVAQLPEEKKIAVKSKALRHPELRMFKITSQSLQRLRQEVATDLAAKGLTATISDIVQAVLWRAMLKARYHAAKRQGKPFEPDAVSVLELPIDGRPHFSPLLSPTYMGNVIVISRPSLPIETLCSPETGLGQIALLIRETTACVSPQLVHDAFGLLQRVPDFTQVDYVSKHLSVEGLDTMLSNMVLFQASDMPFGGSLFENEGVPDAIRPLIDGSNTSHRMCFIPPIRKDGGIEFVLGVFPEELESMMKDEEFTKYATYVG</sequence>
<dbReference type="AlphaFoldDB" id="A0A395NKK9"/>
<dbReference type="PROSITE" id="PS00455">
    <property type="entry name" value="AMP_BINDING"/>
    <property type="match status" value="1"/>
</dbReference>
<keyword evidence="3" id="KW-0521">NADP</keyword>
<dbReference type="Pfam" id="PF00550">
    <property type="entry name" value="PP-binding"/>
    <property type="match status" value="1"/>
</dbReference>
<evidence type="ECO:0000256" key="3">
    <source>
        <dbReference type="ARBA" id="ARBA00022857"/>
    </source>
</evidence>
<organism evidence="5 6">
    <name type="scientific">Trichoderma arundinaceum</name>
    <dbReference type="NCBI Taxonomy" id="490622"/>
    <lineage>
        <taxon>Eukaryota</taxon>
        <taxon>Fungi</taxon>
        <taxon>Dikarya</taxon>
        <taxon>Ascomycota</taxon>
        <taxon>Pezizomycotina</taxon>
        <taxon>Sordariomycetes</taxon>
        <taxon>Hypocreomycetidae</taxon>
        <taxon>Hypocreales</taxon>
        <taxon>Hypocreaceae</taxon>
        <taxon>Trichoderma</taxon>
    </lineage>
</organism>
<evidence type="ECO:0000313" key="6">
    <source>
        <dbReference type="Proteomes" id="UP000266272"/>
    </source>
</evidence>
<dbReference type="PANTHER" id="PTHR43439">
    <property type="entry name" value="PHENYLACETATE-COENZYME A LIGASE"/>
    <property type="match status" value="1"/>
</dbReference>
<evidence type="ECO:0000256" key="2">
    <source>
        <dbReference type="ARBA" id="ARBA00022553"/>
    </source>
</evidence>
<dbReference type="SUPFAM" id="SSF56801">
    <property type="entry name" value="Acetyl-CoA synthetase-like"/>
    <property type="match status" value="1"/>
</dbReference>
<keyword evidence="2" id="KW-0597">Phosphoprotein</keyword>
<dbReference type="SUPFAM" id="SSF47336">
    <property type="entry name" value="ACP-like"/>
    <property type="match status" value="1"/>
</dbReference>
<protein>
    <submittedName>
        <fullName evidence="5">Transferase family</fullName>
    </submittedName>
</protein>
<dbReference type="EMBL" id="PXOA01000351">
    <property type="protein sequence ID" value="RFU76421.1"/>
    <property type="molecule type" value="Genomic_DNA"/>
</dbReference>
<dbReference type="InterPro" id="IPR009081">
    <property type="entry name" value="PP-bd_ACP"/>
</dbReference>
<evidence type="ECO:0000313" key="5">
    <source>
        <dbReference type="EMBL" id="RFU76421.1"/>
    </source>
</evidence>
<gene>
    <name evidence="5" type="ORF">TARUN_5777</name>
</gene>
<keyword evidence="5" id="KW-0808">Transferase</keyword>
<dbReference type="PROSITE" id="PS50075">
    <property type="entry name" value="CARRIER"/>
    <property type="match status" value="1"/>
</dbReference>
<reference evidence="5 6" key="1">
    <citation type="journal article" date="2018" name="PLoS Pathog.">
        <title>Evolution of structural diversity of trichothecenes, a family of toxins produced by plant pathogenic and entomopathogenic fungi.</title>
        <authorList>
            <person name="Proctor R.H."/>
            <person name="McCormick S.P."/>
            <person name="Kim H.S."/>
            <person name="Cardoza R.E."/>
            <person name="Stanley A.M."/>
            <person name="Lindo L."/>
            <person name="Kelly A."/>
            <person name="Brown D.W."/>
            <person name="Lee T."/>
            <person name="Vaughan M.M."/>
            <person name="Alexander N.J."/>
            <person name="Busman M."/>
            <person name="Gutierrez S."/>
        </authorList>
    </citation>
    <scope>NUCLEOTIDE SEQUENCE [LARGE SCALE GENOMIC DNA]</scope>
    <source>
        <strain evidence="5 6">IBT 40837</strain>
    </source>
</reference>
<dbReference type="Pfam" id="PF00501">
    <property type="entry name" value="AMP-binding"/>
    <property type="match status" value="1"/>
</dbReference>
<dbReference type="InterPro" id="IPR020845">
    <property type="entry name" value="AMP-binding_CS"/>
</dbReference>
<dbReference type="InterPro" id="IPR042099">
    <property type="entry name" value="ANL_N_sf"/>
</dbReference>
<keyword evidence="1" id="KW-0596">Phosphopantetheine</keyword>
<dbReference type="InterPro" id="IPR023213">
    <property type="entry name" value="CAT-like_dom_sf"/>
</dbReference>
<dbReference type="OrthoDB" id="429813at2759"/>
<evidence type="ECO:0000256" key="1">
    <source>
        <dbReference type="ARBA" id="ARBA00022450"/>
    </source>
</evidence>
<proteinExistence type="predicted"/>
<name>A0A395NKK9_TRIAR</name>
<accession>A0A395NKK9</accession>
<dbReference type="Gene3D" id="1.10.1200.10">
    <property type="entry name" value="ACP-like"/>
    <property type="match status" value="1"/>
</dbReference>
<dbReference type="Pfam" id="PF23562">
    <property type="entry name" value="AMP-binding_C_3"/>
    <property type="match status" value="1"/>
</dbReference>
<keyword evidence="6" id="KW-1185">Reference proteome</keyword>
<evidence type="ECO:0000259" key="4">
    <source>
        <dbReference type="PROSITE" id="PS50075"/>
    </source>
</evidence>
<feature type="domain" description="Carrier" evidence="4">
    <location>
        <begin position="553"/>
        <end position="634"/>
    </location>
</feature>
<dbReference type="Proteomes" id="UP000266272">
    <property type="component" value="Unassembled WGS sequence"/>
</dbReference>
<dbReference type="Gene3D" id="3.30.559.10">
    <property type="entry name" value="Chloramphenicol acetyltransferase-like domain"/>
    <property type="match status" value="2"/>
</dbReference>
<dbReference type="InterPro" id="IPR000873">
    <property type="entry name" value="AMP-dep_synth/lig_dom"/>
</dbReference>
<dbReference type="InterPro" id="IPR036736">
    <property type="entry name" value="ACP-like_sf"/>
</dbReference>
<dbReference type="InterPro" id="IPR051414">
    <property type="entry name" value="Adenylate-forming_Reductase"/>
</dbReference>
<dbReference type="Gene3D" id="3.40.50.12780">
    <property type="entry name" value="N-terminal domain of ligase-like"/>
    <property type="match status" value="1"/>
</dbReference>